<dbReference type="GO" id="GO:0016787">
    <property type="term" value="F:hydrolase activity"/>
    <property type="evidence" value="ECO:0007669"/>
    <property type="project" value="UniProtKB-KW"/>
</dbReference>
<dbReference type="PANTHER" id="PTHR22946">
    <property type="entry name" value="DIENELACTONE HYDROLASE DOMAIN-CONTAINING PROTEIN-RELATED"/>
    <property type="match status" value="1"/>
</dbReference>
<dbReference type="SUPFAM" id="SSF53474">
    <property type="entry name" value="alpha/beta-Hydrolases"/>
    <property type="match status" value="1"/>
</dbReference>
<dbReference type="AlphaFoldDB" id="A0A1I7FN17"/>
<sequence>MPVTHAEDILQRIYEDSANRRTARLNAEGSLQQRRRQLTRLLGIDHLVVSDHRLPSSPLAPALLAVETVEDLRLEWIEYTTYPGVRTCACVLTPPQAPGPRPAVLACPGHGRGIADAIGRPLPPKLARPSAPSSAGHPVPQGGGIHHRFAIELARRGMIVIVPEVFGLGVRRLADDDAVDPVGRRSSCYRIATHLLMHGQTLAGFRTYEAMRALDYLRTRAEVDAHRIGVFGFSGGGLIAMLTAVLDERIRAVVLSGYASTFRDSVLAAPHCVDNYIPDLLEWGEMPDWIGLIAPRPLFLEMGATDAVFPLPSALDAAAAVRARYEALGAPDAIATDVFPGGHEISGRRSFDWLARQLHAADMA</sequence>
<dbReference type="Pfam" id="PF12715">
    <property type="entry name" value="Abhydrolase_7"/>
    <property type="match status" value="1"/>
</dbReference>
<keyword evidence="2" id="KW-1185">Reference proteome</keyword>
<dbReference type="InterPro" id="IPR025890">
    <property type="entry name" value="Abhydrolase_bac"/>
</dbReference>
<keyword evidence="1" id="KW-0378">Hydrolase</keyword>
<dbReference type="PANTHER" id="PTHR22946:SF8">
    <property type="entry name" value="ACETYL XYLAN ESTERASE DOMAIN-CONTAINING PROTEIN"/>
    <property type="match status" value="1"/>
</dbReference>
<gene>
    <name evidence="1" type="ORF">SAMN05421543_101350</name>
</gene>
<dbReference type="Proteomes" id="UP000183508">
    <property type="component" value="Unassembled WGS sequence"/>
</dbReference>
<dbReference type="RefSeq" id="WP_074948922.1">
    <property type="nucleotide sequence ID" value="NZ_FPBV01000001.1"/>
</dbReference>
<accession>A0A1I7FN17</accession>
<evidence type="ECO:0000313" key="1">
    <source>
        <dbReference type="EMBL" id="SFU37561.1"/>
    </source>
</evidence>
<reference evidence="2" key="1">
    <citation type="submission" date="2016-10" db="EMBL/GenBank/DDBJ databases">
        <authorList>
            <person name="Varghese N."/>
        </authorList>
    </citation>
    <scope>NUCLEOTIDE SEQUENCE [LARGE SCALE GENOMIC DNA]</scope>
    <source>
        <strain evidence="2">DSM 17980</strain>
    </source>
</reference>
<evidence type="ECO:0000313" key="2">
    <source>
        <dbReference type="Proteomes" id="UP000183508"/>
    </source>
</evidence>
<organism evidence="1 2">
    <name type="scientific">Alicyclobacillus macrosporangiidus</name>
    <dbReference type="NCBI Taxonomy" id="392015"/>
    <lineage>
        <taxon>Bacteria</taxon>
        <taxon>Bacillati</taxon>
        <taxon>Bacillota</taxon>
        <taxon>Bacilli</taxon>
        <taxon>Bacillales</taxon>
        <taxon>Alicyclobacillaceae</taxon>
        <taxon>Alicyclobacillus</taxon>
    </lineage>
</organism>
<proteinExistence type="predicted"/>
<dbReference type="EMBL" id="FPBV01000001">
    <property type="protein sequence ID" value="SFU37561.1"/>
    <property type="molecule type" value="Genomic_DNA"/>
</dbReference>
<dbReference type="InterPro" id="IPR029058">
    <property type="entry name" value="AB_hydrolase_fold"/>
</dbReference>
<dbReference type="STRING" id="392015.SAMN05421543_101350"/>
<name>A0A1I7FN17_9BACL</name>
<dbReference type="Gene3D" id="3.40.50.1820">
    <property type="entry name" value="alpha/beta hydrolase"/>
    <property type="match status" value="1"/>
</dbReference>
<protein>
    <submittedName>
        <fullName evidence="1">Abhydrolase family protein</fullName>
    </submittedName>
</protein>
<dbReference type="InterPro" id="IPR050261">
    <property type="entry name" value="FrsA_esterase"/>
</dbReference>